<dbReference type="Pfam" id="PF08239">
    <property type="entry name" value="SH3_3"/>
    <property type="match status" value="2"/>
</dbReference>
<dbReference type="RefSeq" id="WP_099392758.1">
    <property type="nucleotide sequence ID" value="NZ_PDYF01000083.1"/>
</dbReference>
<evidence type="ECO:0000256" key="6">
    <source>
        <dbReference type="SAM" id="SignalP"/>
    </source>
</evidence>
<comment type="caution">
    <text evidence="9">The sequence shown here is derived from an EMBL/GenBank/DDBJ whole genome shotgun (WGS) entry which is preliminary data.</text>
</comment>
<accession>A0A2G3DR81</accession>
<evidence type="ECO:0000259" key="8">
    <source>
        <dbReference type="PROSITE" id="PS51935"/>
    </source>
</evidence>
<dbReference type="SUPFAM" id="SSF54001">
    <property type="entry name" value="Cysteine proteinases"/>
    <property type="match status" value="1"/>
</dbReference>
<dbReference type="GO" id="GO:0006508">
    <property type="term" value="P:proteolysis"/>
    <property type="evidence" value="ECO:0007669"/>
    <property type="project" value="UniProtKB-KW"/>
</dbReference>
<feature type="compositionally biased region" description="Low complexity" evidence="5">
    <location>
        <begin position="264"/>
        <end position="287"/>
    </location>
</feature>
<feature type="chain" id="PRO_5013599187" evidence="6">
    <location>
        <begin position="29"/>
        <end position="409"/>
    </location>
</feature>
<dbReference type="PROSITE" id="PS51935">
    <property type="entry name" value="NLPC_P60"/>
    <property type="match status" value="1"/>
</dbReference>
<evidence type="ECO:0000256" key="4">
    <source>
        <dbReference type="ARBA" id="ARBA00022807"/>
    </source>
</evidence>
<protein>
    <submittedName>
        <fullName evidence="9">Hydrolase Nlp/P60</fullName>
    </submittedName>
</protein>
<dbReference type="Gene3D" id="3.90.1720.10">
    <property type="entry name" value="endopeptidase domain like (from Nostoc punctiforme)"/>
    <property type="match status" value="1"/>
</dbReference>
<feature type="region of interest" description="Disordered" evidence="5">
    <location>
        <begin position="256"/>
        <end position="293"/>
    </location>
</feature>
<dbReference type="PROSITE" id="PS51781">
    <property type="entry name" value="SH3B"/>
    <property type="match status" value="1"/>
</dbReference>
<dbReference type="PANTHER" id="PTHR47053">
    <property type="entry name" value="MUREIN DD-ENDOPEPTIDASE MEPH-RELATED"/>
    <property type="match status" value="1"/>
</dbReference>
<evidence type="ECO:0000313" key="10">
    <source>
        <dbReference type="Proteomes" id="UP000225889"/>
    </source>
</evidence>
<reference evidence="9 10" key="1">
    <citation type="submission" date="2017-10" db="EMBL/GenBank/DDBJ databases">
        <title>Resolving the taxonomy of Roseburia spp., Eubacterium rectale and Agathobacter spp. through phylogenomic analysis.</title>
        <authorList>
            <person name="Sheridan P.O."/>
            <person name="Walker A.W."/>
            <person name="Duncan S.H."/>
            <person name="Scott K.P."/>
            <person name="Toole P.W.O."/>
            <person name="Luis P."/>
            <person name="Flint H.J."/>
        </authorList>
    </citation>
    <scope>NUCLEOTIDE SEQUENCE [LARGE SCALE GENOMIC DNA]</scope>
    <source>
        <strain evidence="9 10">JK626</strain>
    </source>
</reference>
<dbReference type="Gene3D" id="2.30.30.40">
    <property type="entry name" value="SH3 Domains"/>
    <property type="match status" value="2"/>
</dbReference>
<evidence type="ECO:0000256" key="5">
    <source>
        <dbReference type="SAM" id="MobiDB-lite"/>
    </source>
</evidence>
<dbReference type="SMART" id="SM00287">
    <property type="entry name" value="SH3b"/>
    <property type="match status" value="2"/>
</dbReference>
<feature type="signal peptide" evidence="6">
    <location>
        <begin position="1"/>
        <end position="28"/>
    </location>
</feature>
<dbReference type="InterPro" id="IPR051202">
    <property type="entry name" value="Peptidase_C40"/>
</dbReference>
<dbReference type="InterPro" id="IPR038765">
    <property type="entry name" value="Papain-like_cys_pep_sf"/>
</dbReference>
<evidence type="ECO:0000256" key="2">
    <source>
        <dbReference type="ARBA" id="ARBA00022670"/>
    </source>
</evidence>
<proteinExistence type="inferred from homology"/>
<organism evidence="9 10">
    <name type="scientific">Pseudobutyrivibrio ruminis</name>
    <dbReference type="NCBI Taxonomy" id="46206"/>
    <lineage>
        <taxon>Bacteria</taxon>
        <taxon>Bacillati</taxon>
        <taxon>Bacillota</taxon>
        <taxon>Clostridia</taxon>
        <taxon>Lachnospirales</taxon>
        <taxon>Lachnospiraceae</taxon>
        <taxon>Pseudobutyrivibrio</taxon>
    </lineage>
</organism>
<keyword evidence="6" id="KW-0732">Signal</keyword>
<dbReference type="Proteomes" id="UP000225889">
    <property type="component" value="Unassembled WGS sequence"/>
</dbReference>
<evidence type="ECO:0000313" key="9">
    <source>
        <dbReference type="EMBL" id="PHU33548.1"/>
    </source>
</evidence>
<dbReference type="InterPro" id="IPR000064">
    <property type="entry name" value="NLP_P60_dom"/>
</dbReference>
<keyword evidence="2" id="KW-0645">Protease</keyword>
<dbReference type="PANTHER" id="PTHR47053:SF1">
    <property type="entry name" value="MUREIN DD-ENDOPEPTIDASE MEPH-RELATED"/>
    <property type="match status" value="1"/>
</dbReference>
<dbReference type="AlphaFoldDB" id="A0A2G3DR81"/>
<keyword evidence="4" id="KW-0788">Thiol protease</keyword>
<dbReference type="GO" id="GO:0008234">
    <property type="term" value="F:cysteine-type peptidase activity"/>
    <property type="evidence" value="ECO:0007669"/>
    <property type="project" value="UniProtKB-KW"/>
</dbReference>
<name>A0A2G3DR81_9FIRM</name>
<gene>
    <name evidence="9" type="ORF">CSX01_13510</name>
</gene>
<keyword evidence="3 9" id="KW-0378">Hydrolase</keyword>
<dbReference type="EMBL" id="PDYF01000083">
    <property type="protein sequence ID" value="PHU33548.1"/>
    <property type="molecule type" value="Genomic_DNA"/>
</dbReference>
<evidence type="ECO:0000256" key="3">
    <source>
        <dbReference type="ARBA" id="ARBA00022801"/>
    </source>
</evidence>
<evidence type="ECO:0000259" key="7">
    <source>
        <dbReference type="PROSITE" id="PS51781"/>
    </source>
</evidence>
<evidence type="ECO:0000256" key="1">
    <source>
        <dbReference type="ARBA" id="ARBA00007074"/>
    </source>
</evidence>
<sequence>MNLKLTKAVSYSLAACILATSVSLTSDAASAVSGASALSSVTGTLEDSDYSAYAGAQLTVDYMLADATAISAESQLAANEAEKVASADDPYANVAIAQVDNYVYIRESASPDSEYVGKLYNNSAATVSETVEAADGTWLKITSGDVTGYVKSEYVVQNDEELAKSVSRRLATCHTTTLYVREEATTDSDVIDMIPDGDDVTVIDESTAADGWVKVTCNAGEGYVSLDYVSLSTDFTVAESKNAEIARLAREEEEKQKAKEAAEKATITAQAVQANESSSSSSSSSSSGKTYAAPSGSTGGSVVSYGAQFVGNPYVYGGSSLTNGTDCSGFVMSVYSAFGVSLPHSSSALRSVGYGVSYEEMQPGDIVCYSGHVGIYAGNGQLLHASTYRTGITYSNVNYKNILAIRRIF</sequence>
<feature type="domain" description="SH3b" evidence="7">
    <location>
        <begin position="160"/>
        <end position="233"/>
    </location>
</feature>
<dbReference type="InterPro" id="IPR003646">
    <property type="entry name" value="SH3-like_bac-type"/>
</dbReference>
<feature type="domain" description="NlpC/P60" evidence="8">
    <location>
        <begin position="296"/>
        <end position="409"/>
    </location>
</feature>
<reference evidence="9 10" key="2">
    <citation type="submission" date="2017-10" db="EMBL/GenBank/DDBJ databases">
        <authorList>
            <person name="Banno H."/>
            <person name="Chua N.-H."/>
        </authorList>
    </citation>
    <scope>NUCLEOTIDE SEQUENCE [LARGE SCALE GENOMIC DNA]</scope>
    <source>
        <strain evidence="9 10">JK626</strain>
    </source>
</reference>
<dbReference type="Pfam" id="PF00877">
    <property type="entry name" value="NLPC_P60"/>
    <property type="match status" value="1"/>
</dbReference>
<comment type="similarity">
    <text evidence="1">Belongs to the peptidase C40 family.</text>
</comment>